<dbReference type="InterPro" id="IPR050199">
    <property type="entry name" value="IgHV"/>
</dbReference>
<evidence type="ECO:0000313" key="6">
    <source>
        <dbReference type="Proteomes" id="UP001181693"/>
    </source>
</evidence>
<dbReference type="InterPro" id="IPR007110">
    <property type="entry name" value="Ig-like_dom"/>
</dbReference>
<evidence type="ECO:0000256" key="3">
    <source>
        <dbReference type="ARBA" id="ARBA00043265"/>
    </source>
</evidence>
<keyword evidence="6" id="KW-1185">Reference proteome</keyword>
<evidence type="ECO:0000256" key="2">
    <source>
        <dbReference type="ARBA" id="ARBA00023130"/>
    </source>
</evidence>
<evidence type="ECO:0000313" key="5">
    <source>
        <dbReference type="EMBL" id="DBA22579.1"/>
    </source>
</evidence>
<name>A0AAV3A643_PYXAD</name>
<keyword evidence="3" id="KW-1280">Immunoglobulin</keyword>
<accession>A0AAV3A643</accession>
<dbReference type="Proteomes" id="UP001181693">
    <property type="component" value="Unassembled WGS sequence"/>
</dbReference>
<dbReference type="SUPFAM" id="SSF48726">
    <property type="entry name" value="Immunoglobulin"/>
    <property type="match status" value="1"/>
</dbReference>
<dbReference type="InterPro" id="IPR036179">
    <property type="entry name" value="Ig-like_dom_sf"/>
</dbReference>
<protein>
    <recommendedName>
        <fullName evidence="4">Ig-like domain-containing protein</fullName>
    </recommendedName>
</protein>
<reference evidence="5" key="1">
    <citation type="thesis" date="2020" institute="ProQuest LLC" country="789 East Eisenhower Parkway, Ann Arbor, MI, USA">
        <title>Comparative Genomics and Chromosome Evolution.</title>
        <authorList>
            <person name="Mudd A.B."/>
        </authorList>
    </citation>
    <scope>NUCLEOTIDE SEQUENCE</scope>
    <source>
        <strain evidence="5">1538</strain>
        <tissue evidence="5">Blood</tissue>
    </source>
</reference>
<sequence length="114" mass="12669">MADFCSGTSASIVLTQNNDQIAEVGKSVQLECEVSGYNINDHHMHWFRLELDGKMVWISAFRTGHTTYINDDFKGRVTPSTRGSTALLKIDRVTVSDSAMYYCSPDTAQRGTSI</sequence>
<evidence type="ECO:0000259" key="4">
    <source>
        <dbReference type="PROSITE" id="PS50835"/>
    </source>
</evidence>
<dbReference type="EMBL" id="DYDO01000006">
    <property type="protein sequence ID" value="DBA22579.1"/>
    <property type="molecule type" value="Genomic_DNA"/>
</dbReference>
<dbReference type="InterPro" id="IPR013106">
    <property type="entry name" value="Ig_V-set"/>
</dbReference>
<dbReference type="PANTHER" id="PTHR23266">
    <property type="entry name" value="IMMUNOGLOBULIN HEAVY CHAIN"/>
    <property type="match status" value="1"/>
</dbReference>
<comment type="caution">
    <text evidence="5">The sequence shown here is derived from an EMBL/GenBank/DDBJ whole genome shotgun (WGS) entry which is preliminary data.</text>
</comment>
<keyword evidence="2" id="KW-1064">Adaptive immunity</keyword>
<dbReference type="Pfam" id="PF07686">
    <property type="entry name" value="V-set"/>
    <property type="match status" value="1"/>
</dbReference>
<dbReference type="InterPro" id="IPR013783">
    <property type="entry name" value="Ig-like_fold"/>
</dbReference>
<dbReference type="GO" id="GO:0005576">
    <property type="term" value="C:extracellular region"/>
    <property type="evidence" value="ECO:0007669"/>
    <property type="project" value="UniProtKB-ARBA"/>
</dbReference>
<dbReference type="Gene3D" id="2.60.40.10">
    <property type="entry name" value="Immunoglobulins"/>
    <property type="match status" value="1"/>
</dbReference>
<evidence type="ECO:0000256" key="1">
    <source>
        <dbReference type="ARBA" id="ARBA00022859"/>
    </source>
</evidence>
<dbReference type="SMART" id="SM00406">
    <property type="entry name" value="IGv"/>
    <property type="match status" value="1"/>
</dbReference>
<feature type="domain" description="Ig-like" evidence="4">
    <location>
        <begin position="10"/>
        <end position="114"/>
    </location>
</feature>
<proteinExistence type="predicted"/>
<gene>
    <name evidence="5" type="ORF">GDO54_013596</name>
</gene>
<organism evidence="5 6">
    <name type="scientific">Pyxicephalus adspersus</name>
    <name type="common">African bullfrog</name>
    <dbReference type="NCBI Taxonomy" id="30357"/>
    <lineage>
        <taxon>Eukaryota</taxon>
        <taxon>Metazoa</taxon>
        <taxon>Chordata</taxon>
        <taxon>Craniata</taxon>
        <taxon>Vertebrata</taxon>
        <taxon>Euteleostomi</taxon>
        <taxon>Amphibia</taxon>
        <taxon>Batrachia</taxon>
        <taxon>Anura</taxon>
        <taxon>Neobatrachia</taxon>
        <taxon>Ranoidea</taxon>
        <taxon>Pyxicephalidae</taxon>
        <taxon>Pyxicephalinae</taxon>
        <taxon>Pyxicephalus</taxon>
    </lineage>
</organism>
<dbReference type="GO" id="GO:0019814">
    <property type="term" value="C:immunoglobulin complex"/>
    <property type="evidence" value="ECO:0007669"/>
    <property type="project" value="UniProtKB-KW"/>
</dbReference>
<dbReference type="GO" id="GO:0002250">
    <property type="term" value="P:adaptive immune response"/>
    <property type="evidence" value="ECO:0007669"/>
    <property type="project" value="UniProtKB-KW"/>
</dbReference>
<keyword evidence="1" id="KW-0391">Immunity</keyword>
<dbReference type="PROSITE" id="PS50835">
    <property type="entry name" value="IG_LIKE"/>
    <property type="match status" value="1"/>
</dbReference>
<dbReference type="AlphaFoldDB" id="A0AAV3A643"/>